<feature type="domain" description="Bulb-type lectin" evidence="21">
    <location>
        <begin position="49"/>
        <end position="178"/>
    </location>
</feature>
<evidence type="ECO:0000256" key="11">
    <source>
        <dbReference type="ARBA" id="ARBA00023136"/>
    </source>
</evidence>
<evidence type="ECO:0000313" key="23">
    <source>
        <dbReference type="EnsemblPlants" id="AET2Gv20257900.1"/>
    </source>
</evidence>
<evidence type="ECO:0000256" key="15">
    <source>
        <dbReference type="ARBA" id="ARBA00047899"/>
    </source>
</evidence>
<keyword evidence="5 19" id="KW-0812">Transmembrane</keyword>
<feature type="binding site" evidence="18">
    <location>
        <position position="561"/>
    </location>
    <ligand>
        <name>ATP</name>
        <dbReference type="ChEBI" id="CHEBI:30616"/>
    </ligand>
</feature>
<protein>
    <recommendedName>
        <fullName evidence="17">Receptor-like serine/threonine-protein kinase</fullName>
        <ecNumber evidence="17">2.7.11.1</ecNumber>
    </recommendedName>
</protein>
<dbReference type="InterPro" id="IPR000858">
    <property type="entry name" value="S_locus_glycoprot_dom"/>
</dbReference>
<dbReference type="Pfam" id="PF01453">
    <property type="entry name" value="B_lectin"/>
    <property type="match status" value="1"/>
</dbReference>
<dbReference type="CDD" id="cd01098">
    <property type="entry name" value="PAN_AP_plant"/>
    <property type="match status" value="1"/>
</dbReference>
<dbReference type="FunFam" id="1.10.510.10:FF:000227">
    <property type="entry name" value="Serine/threonine-protein kinase"/>
    <property type="match status" value="1"/>
</dbReference>
<reference evidence="24" key="1">
    <citation type="journal article" date="2014" name="Science">
        <title>Ancient hybridizations among the ancestral genomes of bread wheat.</title>
        <authorList>
            <consortium name="International Wheat Genome Sequencing Consortium,"/>
            <person name="Marcussen T."/>
            <person name="Sandve S.R."/>
            <person name="Heier L."/>
            <person name="Spannagl M."/>
            <person name="Pfeifer M."/>
            <person name="Jakobsen K.S."/>
            <person name="Wulff B.B."/>
            <person name="Steuernagel B."/>
            <person name="Mayer K.F."/>
            <person name="Olsen O.A."/>
        </authorList>
    </citation>
    <scope>NUCLEOTIDE SEQUENCE [LARGE SCALE GENOMIC DNA]</scope>
    <source>
        <strain evidence="24">cv. AL8/78</strain>
    </source>
</reference>
<evidence type="ECO:0000256" key="14">
    <source>
        <dbReference type="ARBA" id="ARBA00023180"/>
    </source>
</evidence>
<dbReference type="Proteomes" id="UP000015105">
    <property type="component" value="Chromosome 2D"/>
</dbReference>
<dbReference type="PROSITE" id="PS00107">
    <property type="entry name" value="PROTEIN_KINASE_ATP"/>
    <property type="match status" value="1"/>
</dbReference>
<comment type="catalytic activity">
    <reaction evidence="16 17">
        <text>L-seryl-[protein] + ATP = O-phospho-L-seryl-[protein] + ADP + H(+)</text>
        <dbReference type="Rhea" id="RHEA:17989"/>
        <dbReference type="Rhea" id="RHEA-COMP:9863"/>
        <dbReference type="Rhea" id="RHEA-COMP:11604"/>
        <dbReference type="ChEBI" id="CHEBI:15378"/>
        <dbReference type="ChEBI" id="CHEBI:29999"/>
        <dbReference type="ChEBI" id="CHEBI:30616"/>
        <dbReference type="ChEBI" id="CHEBI:83421"/>
        <dbReference type="ChEBI" id="CHEBI:456216"/>
        <dbReference type="EC" id="2.7.11.1"/>
    </reaction>
</comment>
<dbReference type="SUPFAM" id="SSF56112">
    <property type="entry name" value="Protein kinase-like (PK-like)"/>
    <property type="match status" value="1"/>
</dbReference>
<dbReference type="FunFam" id="2.90.10.10:FF:000002">
    <property type="entry name" value="Serine/threonine-protein kinase"/>
    <property type="match status" value="1"/>
</dbReference>
<dbReference type="Pfam" id="PF00954">
    <property type="entry name" value="S_locus_glycop"/>
    <property type="match status" value="1"/>
</dbReference>
<dbReference type="Gene3D" id="2.90.10.10">
    <property type="entry name" value="Bulb-type lectin domain"/>
    <property type="match status" value="1"/>
</dbReference>
<reference evidence="23" key="3">
    <citation type="journal article" date="2017" name="Nature">
        <title>Genome sequence of the progenitor of the wheat D genome Aegilops tauschii.</title>
        <authorList>
            <person name="Luo M.C."/>
            <person name="Gu Y.Q."/>
            <person name="Puiu D."/>
            <person name="Wang H."/>
            <person name="Twardziok S.O."/>
            <person name="Deal K.R."/>
            <person name="Huo N."/>
            <person name="Zhu T."/>
            <person name="Wang L."/>
            <person name="Wang Y."/>
            <person name="McGuire P.E."/>
            <person name="Liu S."/>
            <person name="Long H."/>
            <person name="Ramasamy R.K."/>
            <person name="Rodriguez J.C."/>
            <person name="Van S.L."/>
            <person name="Yuan L."/>
            <person name="Wang Z."/>
            <person name="Xia Z."/>
            <person name="Xiao L."/>
            <person name="Anderson O.D."/>
            <person name="Ouyang S."/>
            <person name="Liang Y."/>
            <person name="Zimin A.V."/>
            <person name="Pertea G."/>
            <person name="Qi P."/>
            <person name="Bennetzen J.L."/>
            <person name="Dai X."/>
            <person name="Dawson M.W."/>
            <person name="Muller H.G."/>
            <person name="Kugler K."/>
            <person name="Rivarola-Duarte L."/>
            <person name="Spannagl M."/>
            <person name="Mayer K.F.X."/>
            <person name="Lu F.H."/>
            <person name="Bevan M.W."/>
            <person name="Leroy P."/>
            <person name="Li P."/>
            <person name="You F.M."/>
            <person name="Sun Q."/>
            <person name="Liu Z."/>
            <person name="Lyons E."/>
            <person name="Wicker T."/>
            <person name="Salzberg S.L."/>
            <person name="Devos K.M."/>
            <person name="Dvorak J."/>
        </authorList>
    </citation>
    <scope>NUCLEOTIDE SEQUENCE [LARGE SCALE GENOMIC DNA]</scope>
    <source>
        <strain evidence="23">cv. AL8/78</strain>
    </source>
</reference>
<dbReference type="InterPro" id="IPR036426">
    <property type="entry name" value="Bulb-type_lectin_dom_sf"/>
</dbReference>
<evidence type="ECO:0000256" key="16">
    <source>
        <dbReference type="ARBA" id="ARBA00048679"/>
    </source>
</evidence>
<feature type="transmembrane region" description="Helical" evidence="19">
    <location>
        <begin position="478"/>
        <end position="501"/>
    </location>
</feature>
<dbReference type="CDD" id="cd00028">
    <property type="entry name" value="B_lectin"/>
    <property type="match status" value="1"/>
</dbReference>
<dbReference type="InterPro" id="IPR008271">
    <property type="entry name" value="Ser/Thr_kinase_AS"/>
</dbReference>
<dbReference type="GO" id="GO:0048544">
    <property type="term" value="P:recognition of pollen"/>
    <property type="evidence" value="ECO:0007669"/>
    <property type="project" value="InterPro"/>
</dbReference>
<dbReference type="SMART" id="SM00108">
    <property type="entry name" value="B_lectin"/>
    <property type="match status" value="1"/>
</dbReference>
<keyword evidence="13" id="KW-0675">Receptor</keyword>
<dbReference type="PANTHER" id="PTHR47974:SF19">
    <property type="entry name" value="RECEPTOR-LIKE SERINE_THREONINE-PROTEIN KINASE"/>
    <property type="match status" value="1"/>
</dbReference>
<feature type="transmembrane region" description="Helical" evidence="19">
    <location>
        <begin position="90"/>
        <end position="108"/>
    </location>
</feature>
<evidence type="ECO:0000256" key="8">
    <source>
        <dbReference type="ARBA" id="ARBA00022777"/>
    </source>
</evidence>
<keyword evidence="3" id="KW-0245">EGF-like domain</keyword>
<evidence type="ECO:0000256" key="4">
    <source>
        <dbReference type="ARBA" id="ARBA00022679"/>
    </source>
</evidence>
<dbReference type="GO" id="GO:0016020">
    <property type="term" value="C:membrane"/>
    <property type="evidence" value="ECO:0007669"/>
    <property type="project" value="UniProtKB-SubCell"/>
</dbReference>
<dbReference type="Gene3D" id="3.30.200.20">
    <property type="entry name" value="Phosphorylase Kinase, domain 1"/>
    <property type="match status" value="1"/>
</dbReference>
<comment type="similarity">
    <text evidence="17">Belongs to the protein kinase superfamily. Ser/Thr protein kinase family.</text>
</comment>
<evidence type="ECO:0000256" key="5">
    <source>
        <dbReference type="ARBA" id="ARBA00022692"/>
    </source>
</evidence>
<comment type="subcellular location">
    <subcellularLocation>
        <location evidence="1">Membrane</location>
        <topology evidence="1">Single-pass type I membrane protein</topology>
    </subcellularLocation>
</comment>
<dbReference type="SMART" id="SM00473">
    <property type="entry name" value="PAN_AP"/>
    <property type="match status" value="1"/>
</dbReference>
<evidence type="ECO:0000256" key="2">
    <source>
        <dbReference type="ARBA" id="ARBA00022527"/>
    </source>
</evidence>
<evidence type="ECO:0000256" key="6">
    <source>
        <dbReference type="ARBA" id="ARBA00022729"/>
    </source>
</evidence>
<keyword evidence="12" id="KW-1015">Disulfide bond</keyword>
<dbReference type="PROSITE" id="PS00108">
    <property type="entry name" value="PROTEIN_KINASE_ST"/>
    <property type="match status" value="1"/>
</dbReference>
<evidence type="ECO:0000259" key="22">
    <source>
        <dbReference type="PROSITE" id="PS50948"/>
    </source>
</evidence>
<accession>A0A453ATS1</accession>
<dbReference type="FunFam" id="3.30.200.20:FF:000178">
    <property type="entry name" value="serine/threonine-protein kinase PBS1-like"/>
    <property type="match status" value="1"/>
</dbReference>
<dbReference type="Gramene" id="AET2Gv20257900.1">
    <property type="protein sequence ID" value="AET2Gv20257900.1"/>
    <property type="gene ID" value="AET2Gv20257900"/>
</dbReference>
<dbReference type="PROSITE" id="PS50948">
    <property type="entry name" value="PAN"/>
    <property type="match status" value="1"/>
</dbReference>
<dbReference type="Gene3D" id="1.10.510.10">
    <property type="entry name" value="Transferase(Phosphotransferase) domain 1"/>
    <property type="match status" value="1"/>
</dbReference>
<proteinExistence type="inferred from homology"/>
<keyword evidence="6" id="KW-0732">Signal</keyword>
<dbReference type="EnsemblPlants" id="AET2Gv20257900.1">
    <property type="protein sequence ID" value="AET2Gv20257900.1"/>
    <property type="gene ID" value="AET2Gv20257900"/>
</dbReference>
<dbReference type="InterPro" id="IPR001480">
    <property type="entry name" value="Bulb-type_lectin_dom"/>
</dbReference>
<keyword evidence="10 19" id="KW-1133">Transmembrane helix</keyword>
<evidence type="ECO:0000256" key="12">
    <source>
        <dbReference type="ARBA" id="ARBA00023157"/>
    </source>
</evidence>
<keyword evidence="7 17" id="KW-0547">Nucleotide-binding</keyword>
<dbReference type="PIRSF" id="PIRSF000641">
    <property type="entry name" value="SRK"/>
    <property type="match status" value="1"/>
</dbReference>
<keyword evidence="8 17" id="KW-0418">Kinase</keyword>
<keyword evidence="2 17" id="KW-0723">Serine/threonine-protein kinase</keyword>
<name>A0A453ATS1_AEGTS</name>
<evidence type="ECO:0000256" key="13">
    <source>
        <dbReference type="ARBA" id="ARBA00023170"/>
    </source>
</evidence>
<dbReference type="GO" id="GO:0005524">
    <property type="term" value="F:ATP binding"/>
    <property type="evidence" value="ECO:0007669"/>
    <property type="project" value="UniProtKB-UniRule"/>
</dbReference>
<sequence>YDRSTGRASIPNSQCKARSLPLFIMPLLLIVFTSLFFYLSAPPSFAAATDTILPGQALAVNDKLVSENGRYALGFFETSNTKSSQSTSSWYLGIWFNTVPIFASAWVANREKPIKNTASLQLTVSSDGNLVIQNRSTKSIFWSTQANVRINGTIAMLLSNGNLILRNSSNSSHILWQSFDHPTDTLLPGAKLGLDKLTGMNRRLVSWKNRINPASGAYCDGLDPSGADQFLLSRLDSSMSYWSSGVWNGESFVSAPGYRSPNRASYNLTFVDNEREKYVVESLTDENIVFRHVIDASGQAKGYVWYEGLQDWILAYSQPKAQCDVYAGCGPFTICNDDALPNCICMDGFTITSPLDWELEDRTAGCSRKTPLHCITNKNTTYSTDRFASLPCVRLPKNGRKVGIATSAQECAQICLNNCSCTAYSFGNEGCYILHHELINIAQLQCGGTTKNSDRETLYFRLSAQDVQSLRNNRRKTVGVVVGTGLSALGLFGLGLLLMIWRNKRKRSSHKIYGSNGGRIIAFKYSDLQRATKHFTDKLGEGSFGSVFKGFLSDSHAIAVKMLDGAYQGEKQFRAEVSSVGAIQHINLVKLVGFCCHGPKRLLVYEHMPNRSLDIHLFKDNSTILNWTTRYQIALGVARGLAYMHESCRDYIIHCDIKPENILLDALFVPKVADFGMAKILGRDFSRVLTTARGTIGYLAPEWIYGVAITAKVDVYSYGMVLLEIISGRRNSDASCSSGGDLGVFFPVHAARKLLEGDIESLVDHKLQGDVNLDEVELACKVACWCIQDDEFDRPTMGEVVQILEGQVETRMPPMPRLLQAVAGSSSSTCS</sequence>
<dbReference type="GO" id="GO:0106310">
    <property type="term" value="F:protein serine kinase activity"/>
    <property type="evidence" value="ECO:0007669"/>
    <property type="project" value="RHEA"/>
</dbReference>
<reference evidence="24" key="2">
    <citation type="journal article" date="2017" name="Nat. Plants">
        <title>The Aegilops tauschii genome reveals multiple impacts of transposons.</title>
        <authorList>
            <person name="Zhao G."/>
            <person name="Zou C."/>
            <person name="Li K."/>
            <person name="Wang K."/>
            <person name="Li T."/>
            <person name="Gao L."/>
            <person name="Zhang X."/>
            <person name="Wang H."/>
            <person name="Yang Z."/>
            <person name="Liu X."/>
            <person name="Jiang W."/>
            <person name="Mao L."/>
            <person name="Kong X."/>
            <person name="Jiao Y."/>
            <person name="Jia J."/>
        </authorList>
    </citation>
    <scope>NUCLEOTIDE SEQUENCE [LARGE SCALE GENOMIC DNA]</scope>
    <source>
        <strain evidence="24">cv. AL8/78</strain>
    </source>
</reference>
<evidence type="ECO:0000313" key="24">
    <source>
        <dbReference type="Proteomes" id="UP000015105"/>
    </source>
</evidence>
<evidence type="ECO:0000256" key="1">
    <source>
        <dbReference type="ARBA" id="ARBA00004479"/>
    </source>
</evidence>
<evidence type="ECO:0000256" key="9">
    <source>
        <dbReference type="ARBA" id="ARBA00022840"/>
    </source>
</evidence>
<keyword evidence="14" id="KW-0325">Glycoprotein</keyword>
<feature type="transmembrane region" description="Helical" evidence="19">
    <location>
        <begin position="20"/>
        <end position="39"/>
    </location>
</feature>
<comment type="catalytic activity">
    <reaction evidence="15 17">
        <text>L-threonyl-[protein] + ATP = O-phospho-L-threonyl-[protein] + ADP + H(+)</text>
        <dbReference type="Rhea" id="RHEA:46608"/>
        <dbReference type="Rhea" id="RHEA-COMP:11060"/>
        <dbReference type="Rhea" id="RHEA-COMP:11605"/>
        <dbReference type="ChEBI" id="CHEBI:15378"/>
        <dbReference type="ChEBI" id="CHEBI:30013"/>
        <dbReference type="ChEBI" id="CHEBI:30616"/>
        <dbReference type="ChEBI" id="CHEBI:61977"/>
        <dbReference type="ChEBI" id="CHEBI:456216"/>
        <dbReference type="EC" id="2.7.11.1"/>
    </reaction>
</comment>
<dbReference type="InterPro" id="IPR017441">
    <property type="entry name" value="Protein_kinase_ATP_BS"/>
</dbReference>
<evidence type="ECO:0000256" key="7">
    <source>
        <dbReference type="ARBA" id="ARBA00022741"/>
    </source>
</evidence>
<dbReference type="PANTHER" id="PTHR47974">
    <property type="entry name" value="OS07G0415500 PROTEIN"/>
    <property type="match status" value="1"/>
</dbReference>
<evidence type="ECO:0000256" key="19">
    <source>
        <dbReference type="SAM" id="Phobius"/>
    </source>
</evidence>
<keyword evidence="4 17" id="KW-0808">Transferase</keyword>
<reference evidence="23" key="4">
    <citation type="submission" date="2019-03" db="UniProtKB">
        <authorList>
            <consortium name="EnsemblPlants"/>
        </authorList>
    </citation>
    <scope>IDENTIFICATION</scope>
</reference>
<dbReference type="CDD" id="cd14066">
    <property type="entry name" value="STKc_IRAK"/>
    <property type="match status" value="1"/>
</dbReference>
<dbReference type="GO" id="GO:0004674">
    <property type="term" value="F:protein serine/threonine kinase activity"/>
    <property type="evidence" value="ECO:0007669"/>
    <property type="project" value="UniProtKB-KW"/>
</dbReference>
<dbReference type="SUPFAM" id="SSF51110">
    <property type="entry name" value="alpha-D-mannose-specific plant lectins"/>
    <property type="match status" value="1"/>
</dbReference>
<evidence type="ECO:0000256" key="10">
    <source>
        <dbReference type="ARBA" id="ARBA00022989"/>
    </source>
</evidence>
<evidence type="ECO:0000256" key="3">
    <source>
        <dbReference type="ARBA" id="ARBA00022536"/>
    </source>
</evidence>
<dbReference type="Pfam" id="PF08276">
    <property type="entry name" value="PAN_2"/>
    <property type="match status" value="1"/>
</dbReference>
<dbReference type="PROSITE" id="PS50011">
    <property type="entry name" value="PROTEIN_KINASE_DOM"/>
    <property type="match status" value="1"/>
</dbReference>
<organism evidence="23 24">
    <name type="scientific">Aegilops tauschii subsp. strangulata</name>
    <name type="common">Goatgrass</name>
    <dbReference type="NCBI Taxonomy" id="200361"/>
    <lineage>
        <taxon>Eukaryota</taxon>
        <taxon>Viridiplantae</taxon>
        <taxon>Streptophyta</taxon>
        <taxon>Embryophyta</taxon>
        <taxon>Tracheophyta</taxon>
        <taxon>Spermatophyta</taxon>
        <taxon>Magnoliopsida</taxon>
        <taxon>Liliopsida</taxon>
        <taxon>Poales</taxon>
        <taxon>Poaceae</taxon>
        <taxon>BOP clade</taxon>
        <taxon>Pooideae</taxon>
        <taxon>Triticodae</taxon>
        <taxon>Triticeae</taxon>
        <taxon>Triticinae</taxon>
        <taxon>Aegilops</taxon>
    </lineage>
</organism>
<evidence type="ECO:0000259" key="21">
    <source>
        <dbReference type="PROSITE" id="PS50927"/>
    </source>
</evidence>
<feature type="domain" description="Protein kinase" evidence="20">
    <location>
        <begin position="533"/>
        <end position="818"/>
    </location>
</feature>
<reference evidence="23" key="5">
    <citation type="journal article" date="2021" name="G3 (Bethesda)">
        <title>Aegilops tauschii genome assembly Aet v5.0 features greater sequence contiguity and improved annotation.</title>
        <authorList>
            <person name="Wang L."/>
            <person name="Zhu T."/>
            <person name="Rodriguez J.C."/>
            <person name="Deal K.R."/>
            <person name="Dubcovsky J."/>
            <person name="McGuire P.E."/>
            <person name="Lux T."/>
            <person name="Spannagl M."/>
            <person name="Mayer K.F.X."/>
            <person name="Baldrich P."/>
            <person name="Meyers B.C."/>
            <person name="Huo N."/>
            <person name="Gu Y.Q."/>
            <person name="Zhou H."/>
            <person name="Devos K.M."/>
            <person name="Bennetzen J.L."/>
            <person name="Unver T."/>
            <person name="Budak H."/>
            <person name="Gulick P.J."/>
            <person name="Galiba G."/>
            <person name="Kalapos B."/>
            <person name="Nelson D.R."/>
            <person name="Li P."/>
            <person name="You F.M."/>
            <person name="Luo M.C."/>
            <person name="Dvorak J."/>
        </authorList>
    </citation>
    <scope>NUCLEOTIDE SEQUENCE [LARGE SCALE GENOMIC DNA]</scope>
    <source>
        <strain evidence="23">cv. AL8/78</strain>
    </source>
</reference>
<feature type="domain" description="Apple" evidence="22">
    <location>
        <begin position="374"/>
        <end position="464"/>
    </location>
</feature>
<keyword evidence="11 19" id="KW-0472">Membrane</keyword>
<dbReference type="PROSITE" id="PS50927">
    <property type="entry name" value="BULB_LECTIN"/>
    <property type="match status" value="1"/>
</dbReference>
<evidence type="ECO:0000259" key="20">
    <source>
        <dbReference type="PROSITE" id="PS50011"/>
    </source>
</evidence>
<dbReference type="EC" id="2.7.11.1" evidence="17"/>
<dbReference type="AlphaFoldDB" id="A0A453ATS1"/>
<dbReference type="Pfam" id="PF00069">
    <property type="entry name" value="Pkinase"/>
    <property type="match status" value="1"/>
</dbReference>
<keyword evidence="24" id="KW-1185">Reference proteome</keyword>
<dbReference type="InterPro" id="IPR003609">
    <property type="entry name" value="Pan_app"/>
</dbReference>
<dbReference type="InterPro" id="IPR024171">
    <property type="entry name" value="SRK-like_kinase"/>
</dbReference>
<evidence type="ECO:0000256" key="18">
    <source>
        <dbReference type="PROSITE-ProRule" id="PRU10141"/>
    </source>
</evidence>
<evidence type="ECO:0000256" key="17">
    <source>
        <dbReference type="PIRNR" id="PIRNR000641"/>
    </source>
</evidence>
<dbReference type="GO" id="GO:0051707">
    <property type="term" value="P:response to other organism"/>
    <property type="evidence" value="ECO:0007669"/>
    <property type="project" value="UniProtKB-ARBA"/>
</dbReference>
<dbReference type="InterPro" id="IPR011009">
    <property type="entry name" value="Kinase-like_dom_sf"/>
</dbReference>
<dbReference type="STRING" id="200361.A0A453ATS1"/>
<keyword evidence="9 17" id="KW-0067">ATP-binding</keyword>
<dbReference type="SMART" id="SM00220">
    <property type="entry name" value="S_TKc"/>
    <property type="match status" value="1"/>
</dbReference>
<dbReference type="InterPro" id="IPR000719">
    <property type="entry name" value="Prot_kinase_dom"/>
</dbReference>